<dbReference type="Pfam" id="PF02913">
    <property type="entry name" value="FAD-oxidase_C"/>
    <property type="match status" value="1"/>
</dbReference>
<comment type="caution">
    <text evidence="4">The sequence shown here is derived from an EMBL/GenBank/DDBJ whole genome shotgun (WGS) entry which is preliminary data.</text>
</comment>
<dbReference type="InterPro" id="IPR016164">
    <property type="entry name" value="FAD-linked_Oxase-like_C"/>
</dbReference>
<dbReference type="PANTHER" id="PTHR42934:SF2">
    <property type="entry name" value="GLYCOLATE OXIDASE SUBUNIT GLCD"/>
    <property type="match status" value="1"/>
</dbReference>
<evidence type="ECO:0000256" key="1">
    <source>
        <dbReference type="ARBA" id="ARBA00022630"/>
    </source>
</evidence>
<protein>
    <submittedName>
        <fullName evidence="4">D-lactate dehydrogenase (Cytochrome)</fullName>
    </submittedName>
</protein>
<dbReference type="PROSITE" id="PS51387">
    <property type="entry name" value="FAD_PCMH"/>
    <property type="match status" value="1"/>
</dbReference>
<dbReference type="EMBL" id="AUZZ01010905">
    <property type="protein sequence ID" value="EQD28321.1"/>
    <property type="molecule type" value="Genomic_DNA"/>
</dbReference>
<dbReference type="InterPro" id="IPR016169">
    <property type="entry name" value="FAD-bd_PCMH_sub2"/>
</dbReference>
<reference evidence="4" key="2">
    <citation type="journal article" date="2014" name="ISME J.">
        <title>Microbial stratification in low pH oxic and suboxic macroscopic growths along an acid mine drainage.</title>
        <authorList>
            <person name="Mendez-Garcia C."/>
            <person name="Mesa V."/>
            <person name="Sprenger R.R."/>
            <person name="Richter M."/>
            <person name="Diez M.S."/>
            <person name="Solano J."/>
            <person name="Bargiela R."/>
            <person name="Golyshina O.V."/>
            <person name="Manteca A."/>
            <person name="Ramos J.L."/>
            <person name="Gallego J.R."/>
            <person name="Llorente I."/>
            <person name="Martins Dos Santos V.A."/>
            <person name="Jensen O.N."/>
            <person name="Pelaez A.I."/>
            <person name="Sanchez J."/>
            <person name="Ferrer M."/>
        </authorList>
    </citation>
    <scope>NUCLEOTIDE SEQUENCE</scope>
</reference>
<keyword evidence="1" id="KW-0285">Flavoprotein</keyword>
<accession>T0XZP4</accession>
<evidence type="ECO:0000256" key="2">
    <source>
        <dbReference type="ARBA" id="ARBA00022827"/>
    </source>
</evidence>
<dbReference type="InterPro" id="IPR036318">
    <property type="entry name" value="FAD-bd_PCMH-like_sf"/>
</dbReference>
<dbReference type="GO" id="GO:0003824">
    <property type="term" value="F:catalytic activity"/>
    <property type="evidence" value="ECO:0007669"/>
    <property type="project" value="InterPro"/>
</dbReference>
<dbReference type="SUPFAM" id="SSF56176">
    <property type="entry name" value="FAD-binding/transporter-associated domain-like"/>
    <property type="match status" value="1"/>
</dbReference>
<dbReference type="AlphaFoldDB" id="T0XZP4"/>
<gene>
    <name evidence="4" type="ORF">B2A_14988</name>
</gene>
<dbReference type="PANTHER" id="PTHR42934">
    <property type="entry name" value="GLYCOLATE OXIDASE SUBUNIT GLCD"/>
    <property type="match status" value="1"/>
</dbReference>
<feature type="domain" description="FAD-binding PCMH-type" evidence="3">
    <location>
        <begin position="1"/>
        <end position="126"/>
    </location>
</feature>
<reference evidence="4" key="1">
    <citation type="submission" date="2013-08" db="EMBL/GenBank/DDBJ databases">
        <authorList>
            <person name="Mendez C."/>
            <person name="Richter M."/>
            <person name="Ferrer M."/>
            <person name="Sanchez J."/>
        </authorList>
    </citation>
    <scope>NUCLEOTIDE SEQUENCE</scope>
</reference>
<dbReference type="Gene3D" id="3.30.465.10">
    <property type="match status" value="1"/>
</dbReference>
<dbReference type="GO" id="GO:0071949">
    <property type="term" value="F:FAD binding"/>
    <property type="evidence" value="ECO:0007669"/>
    <property type="project" value="InterPro"/>
</dbReference>
<organism evidence="4">
    <name type="scientific">mine drainage metagenome</name>
    <dbReference type="NCBI Taxonomy" id="410659"/>
    <lineage>
        <taxon>unclassified sequences</taxon>
        <taxon>metagenomes</taxon>
        <taxon>ecological metagenomes</taxon>
    </lineage>
</organism>
<dbReference type="InterPro" id="IPR006094">
    <property type="entry name" value="Oxid_FAD_bind_N"/>
</dbReference>
<evidence type="ECO:0000259" key="3">
    <source>
        <dbReference type="PROSITE" id="PS51387"/>
    </source>
</evidence>
<proteinExistence type="predicted"/>
<dbReference type="Pfam" id="PF01565">
    <property type="entry name" value="FAD_binding_4"/>
    <property type="match status" value="1"/>
</dbReference>
<feature type="non-terminal residue" evidence="4">
    <location>
        <position position="294"/>
    </location>
</feature>
<keyword evidence="2" id="KW-0274">FAD</keyword>
<name>T0XZP4_9ZZZZ</name>
<dbReference type="InterPro" id="IPR016166">
    <property type="entry name" value="FAD-bd_PCMH"/>
</dbReference>
<dbReference type="InterPro" id="IPR051914">
    <property type="entry name" value="FAD-linked_OxidoTrans_Type4"/>
</dbReference>
<dbReference type="SUPFAM" id="SSF55103">
    <property type="entry name" value="FAD-linked oxidases, C-terminal domain"/>
    <property type="match status" value="1"/>
</dbReference>
<sequence length="294" mass="31577">MAKFNRILSISPADRYAVVEPGVRLDDLNEKLAEINFIYPPDPASSMAATVGGSISTNAGGLRASMYGTTKEWVLGLEVVLPNGNMMTTGGRVLKRSAGYDLTALFIGAEGTLGVITKAFVKIWPKPEATGRILAYYDTIEKVGLAIKNVKSAGITPLIAEFLDKITMDSLRKAKGMSFPETASYMLILDVASTNLSISADLERTAKILRELEPIDLSITRDPDEMARIYEARKGAYSSLLKVRKSSSQRVIIGDVVVLASELPAALKLVAGKADELGIMVALFGHISDGNIHA</sequence>
<dbReference type="InterPro" id="IPR004113">
    <property type="entry name" value="FAD-bd_oxidored_4_C"/>
</dbReference>
<evidence type="ECO:0000313" key="4">
    <source>
        <dbReference type="EMBL" id="EQD28321.1"/>
    </source>
</evidence>